<dbReference type="InterPro" id="IPR005829">
    <property type="entry name" value="Sugar_transporter_CS"/>
</dbReference>
<dbReference type="InterPro" id="IPR005828">
    <property type="entry name" value="MFS_sugar_transport-like"/>
</dbReference>
<feature type="coiled-coil region" evidence="10">
    <location>
        <begin position="205"/>
        <end position="232"/>
    </location>
</feature>
<feature type="transmembrane region" description="Helical" evidence="12">
    <location>
        <begin position="417"/>
        <end position="435"/>
    </location>
</feature>
<dbReference type="PANTHER" id="PTHR48020:SF12">
    <property type="entry name" value="PROTON MYO-INOSITOL COTRANSPORTER"/>
    <property type="match status" value="1"/>
</dbReference>
<dbReference type="SUPFAM" id="SSF103473">
    <property type="entry name" value="MFS general substrate transporter"/>
    <property type="match status" value="1"/>
</dbReference>
<dbReference type="NCBIfam" id="TIGR00879">
    <property type="entry name" value="SP"/>
    <property type="match status" value="1"/>
</dbReference>
<reference evidence="14 15" key="1">
    <citation type="submission" date="2017-07" db="EMBL/GenBank/DDBJ databases">
        <title>A draft genome sequence of Gluconacetobacter entanii LTH 4560.</title>
        <authorList>
            <person name="Skraban J."/>
            <person name="Cleenwerck I."/>
            <person name="Vandamme P."/>
            <person name="Trcek J."/>
        </authorList>
    </citation>
    <scope>NUCLEOTIDE SEQUENCE [LARGE SCALE GENOMIC DNA]</scope>
    <source>
        <strain evidence="14 15">LTH 4560</strain>
    </source>
</reference>
<feature type="transmembrane region" description="Helical" evidence="12">
    <location>
        <begin position="349"/>
        <end position="373"/>
    </location>
</feature>
<evidence type="ECO:0000256" key="3">
    <source>
        <dbReference type="ARBA" id="ARBA00022448"/>
    </source>
</evidence>
<keyword evidence="3 9" id="KW-0813">Transport</keyword>
<dbReference type="FunFam" id="1.20.1250.20:FF:000218">
    <property type="entry name" value="facilitated trehalose transporter Tret1"/>
    <property type="match status" value="1"/>
</dbReference>
<feature type="transmembrane region" description="Helical" evidence="12">
    <location>
        <begin position="110"/>
        <end position="132"/>
    </location>
</feature>
<name>A0A318PW33_9PROT</name>
<dbReference type="CDD" id="cd17315">
    <property type="entry name" value="MFS_GLUT_like"/>
    <property type="match status" value="1"/>
</dbReference>
<dbReference type="PROSITE" id="PS50850">
    <property type="entry name" value="MFS"/>
    <property type="match status" value="1"/>
</dbReference>
<comment type="similarity">
    <text evidence="2 9">Belongs to the major facilitator superfamily. Sugar transporter (TC 2.A.1.1) family.</text>
</comment>
<feature type="transmembrane region" description="Helical" evidence="12">
    <location>
        <begin position="144"/>
        <end position="167"/>
    </location>
</feature>
<dbReference type="GO" id="GO:0022857">
    <property type="term" value="F:transmembrane transporter activity"/>
    <property type="evidence" value="ECO:0007669"/>
    <property type="project" value="InterPro"/>
</dbReference>
<dbReference type="PROSITE" id="PS00216">
    <property type="entry name" value="SUGAR_TRANSPORT_1"/>
    <property type="match status" value="1"/>
</dbReference>
<evidence type="ECO:0000256" key="6">
    <source>
        <dbReference type="ARBA" id="ARBA00022692"/>
    </source>
</evidence>
<feature type="transmembrane region" description="Helical" evidence="12">
    <location>
        <begin position="17"/>
        <end position="37"/>
    </location>
</feature>
<evidence type="ECO:0000256" key="5">
    <source>
        <dbReference type="ARBA" id="ARBA00022597"/>
    </source>
</evidence>
<sequence>MNQSVTQPVGSSRMRSLIIGCLAALAGLMAGLDIGVISGALDFVAKEFHASTVAQEWIVSSMMAGAALGSMCAGWMSHHIGRKRTLLVGAVVFVAGSLECALAWSVPSMIIGRAVMGLAIGVAAFTAPLYLSEIASETARGAMISTYQLMITAGIFLAFMSNTFFSYSGNWRGMFAVAAIPGVLFLIGALFLPFSPRWLMMKGRRSEALEVLANLRDSRSDARREIQSISDQLQQKQKGWALLANRNFRRSILLGMGLQIMQQLAGVNVVMYYAPKIFALAGYVGPAQLLCTAMVGLVNMLATFVAIGLVDKWGRKPILYTGFLIMAVGMGSLGLLLNSLPLGPGEQIIAVFMLMIYISGFSMSAGPLIWVLCSEVQPLQGRDLGISISTLTNWIANMIIGATFLSLLQWIGNGPTFWMFAAFNLAFVFVTWRFIPETRDMSLEGIEQRLMAGLPLREIGQPSRKAAQDASSARIPQESSDVVPKGP</sequence>
<comment type="caution">
    <text evidence="14">The sequence shown here is derived from an EMBL/GenBank/DDBJ whole genome shotgun (WGS) entry which is preliminary data.</text>
</comment>
<evidence type="ECO:0000256" key="8">
    <source>
        <dbReference type="ARBA" id="ARBA00023136"/>
    </source>
</evidence>
<dbReference type="OrthoDB" id="9784658at2"/>
<keyword evidence="6 12" id="KW-0812">Transmembrane</keyword>
<gene>
    <name evidence="14" type="ORF">CFR72_07265</name>
</gene>
<protein>
    <submittedName>
        <fullName evidence="14">MFS transporter</fullName>
    </submittedName>
</protein>
<dbReference type="PROSITE" id="PS00217">
    <property type="entry name" value="SUGAR_TRANSPORT_2"/>
    <property type="match status" value="1"/>
</dbReference>
<keyword evidence="10" id="KW-0175">Coiled coil</keyword>
<evidence type="ECO:0000256" key="11">
    <source>
        <dbReference type="SAM" id="MobiDB-lite"/>
    </source>
</evidence>
<dbReference type="InterPro" id="IPR003663">
    <property type="entry name" value="Sugar/inositol_transpt"/>
</dbReference>
<dbReference type="EMBL" id="NKUF01000012">
    <property type="protein sequence ID" value="PYD63378.1"/>
    <property type="molecule type" value="Genomic_DNA"/>
</dbReference>
<dbReference type="Gene3D" id="1.20.1250.20">
    <property type="entry name" value="MFS general substrate transporter like domains"/>
    <property type="match status" value="1"/>
</dbReference>
<evidence type="ECO:0000256" key="1">
    <source>
        <dbReference type="ARBA" id="ARBA00004651"/>
    </source>
</evidence>
<evidence type="ECO:0000256" key="7">
    <source>
        <dbReference type="ARBA" id="ARBA00022989"/>
    </source>
</evidence>
<organism evidence="14 15">
    <name type="scientific">Gluconacetobacter entanii</name>
    <dbReference type="NCBI Taxonomy" id="108528"/>
    <lineage>
        <taxon>Bacteria</taxon>
        <taxon>Pseudomonadati</taxon>
        <taxon>Pseudomonadota</taxon>
        <taxon>Alphaproteobacteria</taxon>
        <taxon>Acetobacterales</taxon>
        <taxon>Acetobacteraceae</taxon>
        <taxon>Gluconacetobacter</taxon>
    </lineage>
</organism>
<feature type="transmembrane region" description="Helical" evidence="12">
    <location>
        <begin position="287"/>
        <end position="310"/>
    </location>
</feature>
<evidence type="ECO:0000256" key="2">
    <source>
        <dbReference type="ARBA" id="ARBA00010992"/>
    </source>
</evidence>
<keyword evidence="5" id="KW-0762">Sugar transport</keyword>
<evidence type="ECO:0000256" key="10">
    <source>
        <dbReference type="SAM" id="Coils"/>
    </source>
</evidence>
<keyword evidence="8 12" id="KW-0472">Membrane</keyword>
<evidence type="ECO:0000313" key="14">
    <source>
        <dbReference type="EMBL" id="PYD63378.1"/>
    </source>
</evidence>
<feature type="transmembrane region" description="Helical" evidence="12">
    <location>
        <begin position="252"/>
        <end position="275"/>
    </location>
</feature>
<evidence type="ECO:0000256" key="9">
    <source>
        <dbReference type="RuleBase" id="RU003346"/>
    </source>
</evidence>
<feature type="transmembrane region" description="Helical" evidence="12">
    <location>
        <begin position="173"/>
        <end position="195"/>
    </location>
</feature>
<feature type="transmembrane region" description="Helical" evidence="12">
    <location>
        <begin position="57"/>
        <end position="76"/>
    </location>
</feature>
<dbReference type="GO" id="GO:0005886">
    <property type="term" value="C:plasma membrane"/>
    <property type="evidence" value="ECO:0007669"/>
    <property type="project" value="UniProtKB-SubCell"/>
</dbReference>
<evidence type="ECO:0000259" key="13">
    <source>
        <dbReference type="PROSITE" id="PS50850"/>
    </source>
</evidence>
<feature type="transmembrane region" description="Helical" evidence="12">
    <location>
        <begin position="317"/>
        <end position="337"/>
    </location>
</feature>
<proteinExistence type="inferred from homology"/>
<dbReference type="Pfam" id="PF00083">
    <property type="entry name" value="Sugar_tr"/>
    <property type="match status" value="1"/>
</dbReference>
<comment type="subcellular location">
    <subcellularLocation>
        <location evidence="1">Cell membrane</location>
        <topology evidence="1">Multi-pass membrane protein</topology>
    </subcellularLocation>
</comment>
<dbReference type="PRINTS" id="PR00171">
    <property type="entry name" value="SUGRTRNSPORT"/>
</dbReference>
<feature type="transmembrane region" description="Helical" evidence="12">
    <location>
        <begin position="394"/>
        <end position="411"/>
    </location>
</feature>
<dbReference type="Proteomes" id="UP000248301">
    <property type="component" value="Unassembled WGS sequence"/>
</dbReference>
<evidence type="ECO:0000313" key="15">
    <source>
        <dbReference type="Proteomes" id="UP000248301"/>
    </source>
</evidence>
<dbReference type="InterPro" id="IPR020846">
    <property type="entry name" value="MFS_dom"/>
</dbReference>
<feature type="region of interest" description="Disordered" evidence="11">
    <location>
        <begin position="461"/>
        <end position="487"/>
    </location>
</feature>
<dbReference type="RefSeq" id="WP_110913336.1">
    <property type="nucleotide sequence ID" value="NZ_NKUF01000012.1"/>
</dbReference>
<dbReference type="AlphaFoldDB" id="A0A318PW33"/>
<keyword evidence="7 12" id="KW-1133">Transmembrane helix</keyword>
<feature type="domain" description="Major facilitator superfamily (MFS) profile" evidence="13">
    <location>
        <begin position="19"/>
        <end position="439"/>
    </location>
</feature>
<keyword evidence="4" id="KW-1003">Cell membrane</keyword>
<dbReference type="PANTHER" id="PTHR48020">
    <property type="entry name" value="PROTON MYO-INOSITOL COTRANSPORTER"/>
    <property type="match status" value="1"/>
</dbReference>
<dbReference type="InterPro" id="IPR050814">
    <property type="entry name" value="Myo-inositol_Transporter"/>
</dbReference>
<dbReference type="InterPro" id="IPR036259">
    <property type="entry name" value="MFS_trans_sf"/>
</dbReference>
<evidence type="ECO:0000256" key="12">
    <source>
        <dbReference type="SAM" id="Phobius"/>
    </source>
</evidence>
<evidence type="ECO:0000256" key="4">
    <source>
        <dbReference type="ARBA" id="ARBA00022475"/>
    </source>
</evidence>
<feature type="transmembrane region" description="Helical" evidence="12">
    <location>
        <begin position="85"/>
        <end position="104"/>
    </location>
</feature>
<accession>A0A318PW33</accession>